<feature type="compositionally biased region" description="Basic and acidic residues" evidence="14">
    <location>
        <begin position="425"/>
        <end position="435"/>
    </location>
</feature>
<organism evidence="16 17">
    <name type="scientific">Luteimonas salinilitoris</name>
    <dbReference type="NCBI Taxonomy" id="3237697"/>
    <lineage>
        <taxon>Bacteria</taxon>
        <taxon>Pseudomonadati</taxon>
        <taxon>Pseudomonadota</taxon>
        <taxon>Gammaproteobacteria</taxon>
        <taxon>Lysobacterales</taxon>
        <taxon>Lysobacteraceae</taxon>
        <taxon>Luteimonas</taxon>
    </lineage>
</organism>
<dbReference type="RefSeq" id="WP_370562399.1">
    <property type="nucleotide sequence ID" value="NZ_JBFWIB010000001.1"/>
</dbReference>
<proteinExistence type="predicted"/>
<feature type="domain" description="Histidine kinase" evidence="15">
    <location>
        <begin position="216"/>
        <end position="428"/>
    </location>
</feature>
<dbReference type="SUPFAM" id="SSF55874">
    <property type="entry name" value="ATPase domain of HSP90 chaperone/DNA topoisomerase II/histidine kinase"/>
    <property type="match status" value="1"/>
</dbReference>
<dbReference type="PANTHER" id="PTHR45453">
    <property type="entry name" value="PHOSPHATE REGULON SENSOR PROTEIN PHOR"/>
    <property type="match status" value="1"/>
</dbReference>
<dbReference type="InterPro" id="IPR003661">
    <property type="entry name" value="HisK_dim/P_dom"/>
</dbReference>
<dbReference type="Gene3D" id="1.10.287.130">
    <property type="match status" value="1"/>
</dbReference>
<name>A0ABV4HQ81_9GAMM</name>
<dbReference type="InterPro" id="IPR050351">
    <property type="entry name" value="BphY/WalK/GraS-like"/>
</dbReference>
<evidence type="ECO:0000256" key="1">
    <source>
        <dbReference type="ARBA" id="ARBA00000085"/>
    </source>
</evidence>
<dbReference type="InterPro" id="IPR021766">
    <property type="entry name" value="PhoR_N"/>
</dbReference>
<dbReference type="Gene3D" id="3.30.565.10">
    <property type="entry name" value="Histidine kinase-like ATPase, C-terminal domain"/>
    <property type="match status" value="1"/>
</dbReference>
<evidence type="ECO:0000256" key="2">
    <source>
        <dbReference type="ARBA" id="ARBA00004236"/>
    </source>
</evidence>
<evidence type="ECO:0000256" key="10">
    <source>
        <dbReference type="ARBA" id="ARBA00022777"/>
    </source>
</evidence>
<dbReference type="InterPro" id="IPR036890">
    <property type="entry name" value="HATPase_C_sf"/>
</dbReference>
<keyword evidence="4" id="KW-0813">Transport</keyword>
<comment type="subcellular location">
    <subcellularLocation>
        <location evidence="2">Cell membrane</location>
    </subcellularLocation>
</comment>
<accession>A0ABV4HQ81</accession>
<evidence type="ECO:0000259" key="15">
    <source>
        <dbReference type="PROSITE" id="PS50109"/>
    </source>
</evidence>
<dbReference type="SMART" id="SM00388">
    <property type="entry name" value="HisKA"/>
    <property type="match status" value="1"/>
</dbReference>
<dbReference type="Pfam" id="PF00512">
    <property type="entry name" value="HisKA"/>
    <property type="match status" value="1"/>
</dbReference>
<keyword evidence="7 16" id="KW-0808">Transferase</keyword>
<dbReference type="PANTHER" id="PTHR45453:SF1">
    <property type="entry name" value="PHOSPHATE REGULON SENSOR PROTEIN PHOR"/>
    <property type="match status" value="1"/>
</dbReference>
<evidence type="ECO:0000256" key="9">
    <source>
        <dbReference type="ARBA" id="ARBA00022741"/>
    </source>
</evidence>
<keyword evidence="11" id="KW-0067">ATP-binding</keyword>
<dbReference type="InterPro" id="IPR014310">
    <property type="entry name" value="Sig_transdc_His_kinase_PhoR"/>
</dbReference>
<dbReference type="SMART" id="SM00387">
    <property type="entry name" value="HATPase_c"/>
    <property type="match status" value="1"/>
</dbReference>
<evidence type="ECO:0000313" key="17">
    <source>
        <dbReference type="Proteomes" id="UP001566331"/>
    </source>
</evidence>
<evidence type="ECO:0000256" key="13">
    <source>
        <dbReference type="ARBA" id="ARBA00023012"/>
    </source>
</evidence>
<dbReference type="NCBIfam" id="TIGR02966">
    <property type="entry name" value="phoR_proteo"/>
    <property type="match status" value="1"/>
</dbReference>
<keyword evidence="9" id="KW-0547">Nucleotide-binding</keyword>
<dbReference type="SUPFAM" id="SSF47384">
    <property type="entry name" value="Homodimeric domain of signal transducing histidine kinase"/>
    <property type="match status" value="1"/>
</dbReference>
<dbReference type="InterPro" id="IPR005467">
    <property type="entry name" value="His_kinase_dom"/>
</dbReference>
<evidence type="ECO:0000313" key="16">
    <source>
        <dbReference type="EMBL" id="MEZ0474877.1"/>
    </source>
</evidence>
<dbReference type="GO" id="GO:0004673">
    <property type="term" value="F:protein histidine kinase activity"/>
    <property type="evidence" value="ECO:0007669"/>
    <property type="project" value="UniProtKB-EC"/>
</dbReference>
<keyword evidence="5" id="KW-1003">Cell membrane</keyword>
<evidence type="ECO:0000256" key="11">
    <source>
        <dbReference type="ARBA" id="ARBA00022840"/>
    </source>
</evidence>
<dbReference type="InterPro" id="IPR003594">
    <property type="entry name" value="HATPase_dom"/>
</dbReference>
<dbReference type="EC" id="2.7.13.3" evidence="3"/>
<dbReference type="InterPro" id="IPR004358">
    <property type="entry name" value="Sig_transdc_His_kin-like_C"/>
</dbReference>
<feature type="region of interest" description="Disordered" evidence="14">
    <location>
        <begin position="425"/>
        <end position="450"/>
    </location>
</feature>
<evidence type="ECO:0000256" key="14">
    <source>
        <dbReference type="SAM" id="MobiDB-lite"/>
    </source>
</evidence>
<sequence length="450" mass="49904">MPPRARSAWTKTLGLLALILLGALAAGLLIGQAWPVLTAAALGVVAWHYWRLRRVLLRLTSRQRIPPADGNGVWNELDRLLHRSQDDTRSRKRRLVEMLRAYRAAAAALPDAVIVLERNSQRVQWFNEASSGLLGLQYPGDLGASLGDRLRPLPIAHWLASGRHAEPLLDVPSPLDPAMRLSMRLIPYSEELWLLVARDVSKIMHLEQVRRDFVANVSHELRTPLTVVHGYLDMLDPTEQPEWAPILEEMRRQSQRMTQLVEDLLTLSRLEAQDTISDESVGMGSMLATLKREAEALSQGRHTVTIDDRAALDLWGSTRELHSAFSNLVANAVRYTPAGGSIVIRFARADGGVALSVTDSGYGIPAAHLPRITERFYRVSTSRSRELGGTGLGLAIVKHVLQLHQARLEIESEVGRGSTFTCHFSADRAHPRDGDNIGAGRERTHKQSIG</sequence>
<keyword evidence="17" id="KW-1185">Reference proteome</keyword>
<keyword evidence="10 16" id="KW-0418">Kinase</keyword>
<protein>
    <recommendedName>
        <fullName evidence="3">histidine kinase</fullName>
        <ecNumber evidence="3">2.7.13.3</ecNumber>
    </recommendedName>
</protein>
<evidence type="ECO:0000256" key="12">
    <source>
        <dbReference type="ARBA" id="ARBA00022989"/>
    </source>
</evidence>
<evidence type="ECO:0000256" key="8">
    <source>
        <dbReference type="ARBA" id="ARBA00022692"/>
    </source>
</evidence>
<dbReference type="PROSITE" id="PS50109">
    <property type="entry name" value="HIS_KIN"/>
    <property type="match status" value="1"/>
</dbReference>
<evidence type="ECO:0000256" key="5">
    <source>
        <dbReference type="ARBA" id="ARBA00022475"/>
    </source>
</evidence>
<keyword evidence="12" id="KW-1133">Transmembrane helix</keyword>
<dbReference type="Pfam" id="PF02518">
    <property type="entry name" value="HATPase_c"/>
    <property type="match status" value="1"/>
</dbReference>
<keyword evidence="12" id="KW-0472">Membrane</keyword>
<gene>
    <name evidence="16" type="primary">phoR</name>
    <name evidence="16" type="ORF">AB6713_09660</name>
</gene>
<dbReference type="InterPro" id="IPR036097">
    <property type="entry name" value="HisK_dim/P_sf"/>
</dbReference>
<comment type="caution">
    <text evidence="16">The sequence shown here is derived from an EMBL/GenBank/DDBJ whole genome shotgun (WGS) entry which is preliminary data.</text>
</comment>
<dbReference type="Pfam" id="PF11808">
    <property type="entry name" value="PhoR"/>
    <property type="match status" value="1"/>
</dbReference>
<comment type="catalytic activity">
    <reaction evidence="1">
        <text>ATP + protein L-histidine = ADP + protein N-phospho-L-histidine.</text>
        <dbReference type="EC" id="2.7.13.3"/>
    </reaction>
</comment>
<dbReference type="PRINTS" id="PR00344">
    <property type="entry name" value="BCTRLSENSOR"/>
</dbReference>
<dbReference type="CDD" id="cd00082">
    <property type="entry name" value="HisKA"/>
    <property type="match status" value="1"/>
</dbReference>
<keyword evidence="13" id="KW-0902">Two-component regulatory system</keyword>
<dbReference type="Proteomes" id="UP001566331">
    <property type="component" value="Unassembled WGS sequence"/>
</dbReference>
<evidence type="ECO:0000256" key="3">
    <source>
        <dbReference type="ARBA" id="ARBA00012438"/>
    </source>
</evidence>
<keyword evidence="8" id="KW-0812">Transmembrane</keyword>
<evidence type="ECO:0000256" key="4">
    <source>
        <dbReference type="ARBA" id="ARBA00022448"/>
    </source>
</evidence>
<evidence type="ECO:0000256" key="6">
    <source>
        <dbReference type="ARBA" id="ARBA00022553"/>
    </source>
</evidence>
<reference evidence="16 17" key="1">
    <citation type="submission" date="2024-07" db="EMBL/GenBank/DDBJ databases">
        <title>Luteimonas salilacus sp. nov., isolated from the shore soil of Salt Lake in Tibet of China.</title>
        <authorList>
            <person name="Zhang X."/>
            <person name="Li A."/>
        </authorList>
    </citation>
    <scope>NUCLEOTIDE SEQUENCE [LARGE SCALE GENOMIC DNA]</scope>
    <source>
        <strain evidence="16 17">B3-2-R+30</strain>
    </source>
</reference>
<keyword evidence="6" id="KW-0597">Phosphoprotein</keyword>
<dbReference type="EMBL" id="JBFWIC010000011">
    <property type="protein sequence ID" value="MEZ0474877.1"/>
    <property type="molecule type" value="Genomic_DNA"/>
</dbReference>
<evidence type="ECO:0000256" key="7">
    <source>
        <dbReference type="ARBA" id="ARBA00022679"/>
    </source>
</evidence>